<evidence type="ECO:0000313" key="1">
    <source>
        <dbReference type="EMBL" id="CAI9162887.1"/>
    </source>
</evidence>
<keyword evidence="2" id="KW-1185">Reference proteome</keyword>
<proteinExistence type="predicted"/>
<name>A0ABN8YMT2_RANTA</name>
<dbReference type="EMBL" id="OX459957">
    <property type="protein sequence ID" value="CAI9162887.1"/>
    <property type="molecule type" value="Genomic_DNA"/>
</dbReference>
<reference evidence="1" key="1">
    <citation type="submission" date="2023-04" db="EMBL/GenBank/DDBJ databases">
        <authorList>
            <consortium name="ELIXIR-Norway"/>
        </authorList>
    </citation>
    <scope>NUCLEOTIDE SEQUENCE [LARGE SCALE GENOMIC DNA]</scope>
</reference>
<sequence length="132" mass="14007">MWPGSSPVAAAGGGNWPCCCESPGTLDAPLGLEGSGLPALTPALRELSSPAPLPALHLHPNPELLASLLGKGDHPQLLLWFCLLVAHDGPIPPLTFHPSWLSIGHQLLWHSHPKANLSPPFQNRPRIKLGQT</sequence>
<protein>
    <submittedName>
        <fullName evidence="1">Uncharacterized protein</fullName>
    </submittedName>
</protein>
<dbReference type="Proteomes" id="UP001176941">
    <property type="component" value="Chromosome 21"/>
</dbReference>
<accession>A0ABN8YMT2</accession>
<organism evidence="1 2">
    <name type="scientific">Rangifer tarandus platyrhynchus</name>
    <name type="common">Svalbard reindeer</name>
    <dbReference type="NCBI Taxonomy" id="3082113"/>
    <lineage>
        <taxon>Eukaryota</taxon>
        <taxon>Metazoa</taxon>
        <taxon>Chordata</taxon>
        <taxon>Craniata</taxon>
        <taxon>Vertebrata</taxon>
        <taxon>Euteleostomi</taxon>
        <taxon>Mammalia</taxon>
        <taxon>Eutheria</taxon>
        <taxon>Laurasiatheria</taxon>
        <taxon>Artiodactyla</taxon>
        <taxon>Ruminantia</taxon>
        <taxon>Pecora</taxon>
        <taxon>Cervidae</taxon>
        <taxon>Odocoileinae</taxon>
        <taxon>Rangifer</taxon>
    </lineage>
</organism>
<evidence type="ECO:0000313" key="2">
    <source>
        <dbReference type="Proteomes" id="UP001176941"/>
    </source>
</evidence>
<gene>
    <name evidence="1" type="ORF">MRATA1EN1_LOCUS11849</name>
</gene>